<dbReference type="GO" id="GO:0005524">
    <property type="term" value="F:ATP binding"/>
    <property type="evidence" value="ECO:0007669"/>
    <property type="project" value="InterPro"/>
</dbReference>
<dbReference type="SUPFAM" id="SSF51735">
    <property type="entry name" value="NAD(P)-binding Rossmann-fold domains"/>
    <property type="match status" value="1"/>
</dbReference>
<dbReference type="InterPro" id="IPR036291">
    <property type="entry name" value="NAD(P)-bd_dom_sf"/>
</dbReference>
<dbReference type="PANTHER" id="PTHR42793:SF1">
    <property type="entry name" value="PEPTIDYL-LYSINE N-ACETYLTRANSFERASE PATZ"/>
    <property type="match status" value="1"/>
</dbReference>
<accession>A0A6J7LCM6</accession>
<name>A0A6J7LCM6_9ZZZZ</name>
<dbReference type="Gene3D" id="3.30.1490.20">
    <property type="entry name" value="ATP-grasp fold, A domain"/>
    <property type="match status" value="1"/>
</dbReference>
<proteinExistence type="predicted"/>
<dbReference type="EMBL" id="CAFBNE010000120">
    <property type="protein sequence ID" value="CAB4966180.1"/>
    <property type="molecule type" value="Genomic_DNA"/>
</dbReference>
<dbReference type="InterPro" id="IPR011761">
    <property type="entry name" value="ATP-grasp"/>
</dbReference>
<dbReference type="SUPFAM" id="SSF56059">
    <property type="entry name" value="Glutathione synthetase ATP-binding domain-like"/>
    <property type="match status" value="1"/>
</dbReference>
<dbReference type="AlphaFoldDB" id="A0A6J7LCM6"/>
<dbReference type="InterPro" id="IPR032875">
    <property type="entry name" value="Succ_CoA_lig_flav_dom"/>
</dbReference>
<dbReference type="GO" id="GO:0046872">
    <property type="term" value="F:metal ion binding"/>
    <property type="evidence" value="ECO:0007669"/>
    <property type="project" value="InterPro"/>
</dbReference>
<dbReference type="InterPro" id="IPR016102">
    <property type="entry name" value="Succinyl-CoA_synth-like"/>
</dbReference>
<dbReference type="Gene3D" id="3.30.470.20">
    <property type="entry name" value="ATP-grasp fold, B domain"/>
    <property type="match status" value="1"/>
</dbReference>
<feature type="domain" description="ATP-grasp" evidence="1">
    <location>
        <begin position="487"/>
        <end position="688"/>
    </location>
</feature>
<dbReference type="PANTHER" id="PTHR42793">
    <property type="entry name" value="COA BINDING DOMAIN CONTAINING PROTEIN"/>
    <property type="match status" value="1"/>
</dbReference>
<dbReference type="Pfam" id="PF13607">
    <property type="entry name" value="Succ_CoA_lig"/>
    <property type="match status" value="1"/>
</dbReference>
<dbReference type="Pfam" id="PF13380">
    <property type="entry name" value="CoA_binding_2"/>
    <property type="match status" value="1"/>
</dbReference>
<dbReference type="SMART" id="SM00881">
    <property type="entry name" value="CoA_binding"/>
    <property type="match status" value="1"/>
</dbReference>
<dbReference type="Gene3D" id="3.40.50.720">
    <property type="entry name" value="NAD(P)-binding Rossmann-like Domain"/>
    <property type="match status" value="1"/>
</dbReference>
<dbReference type="Pfam" id="PF19045">
    <property type="entry name" value="Ligase_CoA_2"/>
    <property type="match status" value="1"/>
</dbReference>
<evidence type="ECO:0000313" key="2">
    <source>
        <dbReference type="EMBL" id="CAB4966180.1"/>
    </source>
</evidence>
<protein>
    <submittedName>
        <fullName evidence="2">Unannotated protein</fullName>
    </submittedName>
</protein>
<dbReference type="PROSITE" id="PS50975">
    <property type="entry name" value="ATP_GRASP"/>
    <property type="match status" value="1"/>
</dbReference>
<dbReference type="InterPro" id="IPR013815">
    <property type="entry name" value="ATP_grasp_subdomain_1"/>
</dbReference>
<dbReference type="GO" id="GO:0043758">
    <property type="term" value="F:acetate-CoA ligase (ADP-forming) activity"/>
    <property type="evidence" value="ECO:0007669"/>
    <property type="project" value="InterPro"/>
</dbReference>
<dbReference type="InterPro" id="IPR043938">
    <property type="entry name" value="Ligase_CoA_dom"/>
</dbReference>
<dbReference type="InterPro" id="IPR003781">
    <property type="entry name" value="CoA-bd"/>
</dbReference>
<reference evidence="2" key="1">
    <citation type="submission" date="2020-05" db="EMBL/GenBank/DDBJ databases">
        <authorList>
            <person name="Chiriac C."/>
            <person name="Salcher M."/>
            <person name="Ghai R."/>
            <person name="Kavagutti S V."/>
        </authorList>
    </citation>
    <scope>NUCLEOTIDE SEQUENCE</scope>
</reference>
<organism evidence="2">
    <name type="scientific">freshwater metagenome</name>
    <dbReference type="NCBI Taxonomy" id="449393"/>
    <lineage>
        <taxon>unclassified sequences</taxon>
        <taxon>metagenomes</taxon>
        <taxon>ecological metagenomes</taxon>
    </lineage>
</organism>
<dbReference type="Pfam" id="PF13549">
    <property type="entry name" value="ATP-grasp_5"/>
    <property type="match status" value="1"/>
</dbReference>
<dbReference type="Gene3D" id="3.40.50.261">
    <property type="entry name" value="Succinyl-CoA synthetase domains"/>
    <property type="match status" value="2"/>
</dbReference>
<gene>
    <name evidence="2" type="ORF">UFOPK3772_02767</name>
</gene>
<evidence type="ECO:0000259" key="1">
    <source>
        <dbReference type="PROSITE" id="PS50975"/>
    </source>
</evidence>
<sequence length="692" mass="69039">MTVATDMNPLSALWAARSIAVIGATERPRAMGRLPIDYLLRHGFDGFIAPVNPKGGTILGIPAYPSIAAVGQPIDLALVMVPASAVADAVRECAAAGVRTCIVMSSGFAETGPEGERAQAELVGIARSAGMRMVGPNCIGSVGGPGAVMATFSPVFSSESTPVPSGSIALVSQSGALGFGALSLAMERGVPVGIAVTTGNEADVTAAEVAACLAADPGVTGLLMYVESLDDLDSLRAAADLVPVAVLKAGRSEAGALAAASHTGALATQDKVVDAALAALGIARVTDIDDLLDVGAIFASGARMPGRGVGILTTSGGSGILATDAIEVAGLELAGLGADTITALEGIVPSYGNATNPVDVTAAVMTEAGLFERCLDVLADDDSVDGIVACFAVLVGDDVTRIATALGAVRERTGMPVVVARTGATSLAPHAAALLAEAGVPAYSTPERAVHALAALARTGMRPASAARAAGPTCESPGEQASEDELKGLLASAGLPIPESVLARSIDEARAGVAAVGGVAVCKAVVPGLLHKSDAGGVVLGVRPDTIDEAFVRLKALGGDVLVERFVPGGVEVLVGVTPSSLGRVLTVGVGGVLTEVIADAAVRVLPVSADDVRAMIAETRLARLLAGVRGAPAADSEALVQAVLGIVDATREWPDGFELDLNPITVLTDGCWILDAAVARTTPRSDDGGHP</sequence>
<dbReference type="SUPFAM" id="SSF52210">
    <property type="entry name" value="Succinyl-CoA synthetase domains"/>
    <property type="match status" value="2"/>
</dbReference>